<comment type="caution">
    <text evidence="2">The sequence shown here is derived from an EMBL/GenBank/DDBJ whole genome shotgun (WGS) entry which is preliminary data.</text>
</comment>
<evidence type="ECO:0000313" key="2">
    <source>
        <dbReference type="EMBL" id="MEL1252087.1"/>
    </source>
</evidence>
<dbReference type="Proteomes" id="UP001497045">
    <property type="component" value="Unassembled WGS sequence"/>
</dbReference>
<evidence type="ECO:0008006" key="4">
    <source>
        <dbReference type="Google" id="ProtNLM"/>
    </source>
</evidence>
<accession>A0ABU9IIW6</accession>
<protein>
    <recommendedName>
        <fullName evidence="4">DUF1761 domain-containing protein</fullName>
    </recommendedName>
</protein>
<keyword evidence="3" id="KW-1185">Reference proteome</keyword>
<dbReference type="RefSeq" id="WP_341674622.1">
    <property type="nucleotide sequence ID" value="NZ_JBBYHV010000002.1"/>
</dbReference>
<feature type="transmembrane region" description="Helical" evidence="1">
    <location>
        <begin position="130"/>
        <end position="147"/>
    </location>
</feature>
<organism evidence="2 3">
    <name type="scientific">Aurantiacibacter gilvus</name>
    <dbReference type="NCBI Taxonomy" id="3139141"/>
    <lineage>
        <taxon>Bacteria</taxon>
        <taxon>Pseudomonadati</taxon>
        <taxon>Pseudomonadota</taxon>
        <taxon>Alphaproteobacteria</taxon>
        <taxon>Sphingomonadales</taxon>
        <taxon>Erythrobacteraceae</taxon>
        <taxon>Aurantiacibacter</taxon>
    </lineage>
</organism>
<reference evidence="2 3" key="1">
    <citation type="submission" date="2024-04" db="EMBL/GenBank/DDBJ databases">
        <title>Aurantiacibacter sp. DGU6 16S ribosomal RNA gene Genome sequencing and assembly.</title>
        <authorList>
            <person name="Park S."/>
        </authorList>
    </citation>
    <scope>NUCLEOTIDE SEQUENCE [LARGE SCALE GENOMIC DNA]</scope>
    <source>
        <strain evidence="2 3">DGU6</strain>
    </source>
</reference>
<feature type="transmembrane region" description="Helical" evidence="1">
    <location>
        <begin position="91"/>
        <end position="109"/>
    </location>
</feature>
<name>A0ABU9IIW6_9SPHN</name>
<keyword evidence="1" id="KW-0472">Membrane</keyword>
<keyword evidence="1" id="KW-0812">Transmembrane</keyword>
<proteinExistence type="predicted"/>
<dbReference type="EMBL" id="JBBYHV010000002">
    <property type="protein sequence ID" value="MEL1252087.1"/>
    <property type="molecule type" value="Genomic_DNA"/>
</dbReference>
<feature type="transmembrane region" description="Helical" evidence="1">
    <location>
        <begin position="12"/>
        <end position="29"/>
    </location>
</feature>
<sequence length="148" mass="15637">MLPVPDPDTLRWMASAAAGGLVLAVALALNRAHKWLVFSSEPDPEPEIDIPDTREGQGLRAEDVVGPALALALSGAATVYVMSLPDATGELVFLAAAGVFMLQALANWLMHDDRAPVVGQPPQADNEKHAVYLPLLYAAANLGFAWLA</sequence>
<evidence type="ECO:0000313" key="3">
    <source>
        <dbReference type="Proteomes" id="UP001497045"/>
    </source>
</evidence>
<evidence type="ECO:0000256" key="1">
    <source>
        <dbReference type="SAM" id="Phobius"/>
    </source>
</evidence>
<gene>
    <name evidence="2" type="ORF">AAEO60_15525</name>
</gene>
<keyword evidence="1" id="KW-1133">Transmembrane helix</keyword>